<dbReference type="EMBL" id="JAUHHV010000010">
    <property type="protein sequence ID" value="KAK1411212.1"/>
    <property type="molecule type" value="Genomic_DNA"/>
</dbReference>
<proteinExistence type="predicted"/>
<evidence type="ECO:0000256" key="1">
    <source>
        <dbReference type="SAM" id="MobiDB-lite"/>
    </source>
</evidence>
<dbReference type="Proteomes" id="UP001229421">
    <property type="component" value="Unassembled WGS sequence"/>
</dbReference>
<feature type="region of interest" description="Disordered" evidence="1">
    <location>
        <begin position="91"/>
        <end position="114"/>
    </location>
</feature>
<organism evidence="2 3">
    <name type="scientific">Tagetes erecta</name>
    <name type="common">African marigold</name>
    <dbReference type="NCBI Taxonomy" id="13708"/>
    <lineage>
        <taxon>Eukaryota</taxon>
        <taxon>Viridiplantae</taxon>
        <taxon>Streptophyta</taxon>
        <taxon>Embryophyta</taxon>
        <taxon>Tracheophyta</taxon>
        <taxon>Spermatophyta</taxon>
        <taxon>Magnoliopsida</taxon>
        <taxon>eudicotyledons</taxon>
        <taxon>Gunneridae</taxon>
        <taxon>Pentapetalae</taxon>
        <taxon>asterids</taxon>
        <taxon>campanulids</taxon>
        <taxon>Asterales</taxon>
        <taxon>Asteraceae</taxon>
        <taxon>Asteroideae</taxon>
        <taxon>Heliantheae alliance</taxon>
        <taxon>Tageteae</taxon>
        <taxon>Tagetes</taxon>
    </lineage>
</organism>
<evidence type="ECO:0000313" key="3">
    <source>
        <dbReference type="Proteomes" id="UP001229421"/>
    </source>
</evidence>
<feature type="compositionally biased region" description="Basic and acidic residues" evidence="1">
    <location>
        <begin position="103"/>
        <end position="114"/>
    </location>
</feature>
<gene>
    <name evidence="2" type="ORF">QVD17_37758</name>
</gene>
<evidence type="ECO:0000313" key="2">
    <source>
        <dbReference type="EMBL" id="KAK1411212.1"/>
    </source>
</evidence>
<keyword evidence="3" id="KW-1185">Reference proteome</keyword>
<comment type="caution">
    <text evidence="2">The sequence shown here is derived from an EMBL/GenBank/DDBJ whole genome shotgun (WGS) entry which is preliminary data.</text>
</comment>
<protein>
    <submittedName>
        <fullName evidence="2">Uncharacterized protein</fullName>
    </submittedName>
</protein>
<reference evidence="2" key="1">
    <citation type="journal article" date="2023" name="bioRxiv">
        <title>Improved chromosome-level genome assembly for marigold (Tagetes erecta).</title>
        <authorList>
            <person name="Jiang F."/>
            <person name="Yuan L."/>
            <person name="Wang S."/>
            <person name="Wang H."/>
            <person name="Xu D."/>
            <person name="Wang A."/>
            <person name="Fan W."/>
        </authorList>
    </citation>
    <scope>NUCLEOTIDE SEQUENCE</scope>
    <source>
        <strain evidence="2">WSJ</strain>
        <tissue evidence="2">Leaf</tissue>
    </source>
</reference>
<name>A0AAD8NJH5_TARER</name>
<dbReference type="AlphaFoldDB" id="A0AAD8NJH5"/>
<sequence>MERMREGMEEMELEFSVSRERMEKEKKIVRLFVVLVFVALCVLEKFKHDFDIIKIDLISFSTWNEGGGGIRLSPTLADNRLILTEIIISQTRSGGPRSGGLEEASRDQRGRDQQGRWPLRMGRLLW</sequence>
<accession>A0AAD8NJH5</accession>